<proteinExistence type="predicted"/>
<dbReference type="SMART" id="SM00448">
    <property type="entry name" value="REC"/>
    <property type="match status" value="1"/>
</dbReference>
<feature type="domain" description="Response regulatory" evidence="7">
    <location>
        <begin position="14"/>
        <end position="129"/>
    </location>
</feature>
<dbReference type="InterPro" id="IPR001789">
    <property type="entry name" value="Sig_transdc_resp-reg_receiver"/>
</dbReference>
<evidence type="ECO:0000313" key="8">
    <source>
        <dbReference type="EMBL" id="PLC11386.1"/>
    </source>
</evidence>
<evidence type="ECO:0000259" key="6">
    <source>
        <dbReference type="PROSITE" id="PS50043"/>
    </source>
</evidence>
<dbReference type="RefSeq" id="WP_101851150.1">
    <property type="nucleotide sequence ID" value="NZ_LOMZ01000001.1"/>
</dbReference>
<evidence type="ECO:0000256" key="5">
    <source>
        <dbReference type="PROSITE-ProRule" id="PRU00169"/>
    </source>
</evidence>
<evidence type="ECO:0000256" key="2">
    <source>
        <dbReference type="ARBA" id="ARBA00023015"/>
    </source>
</evidence>
<dbReference type="Pfam" id="PF00196">
    <property type="entry name" value="GerE"/>
    <property type="match status" value="1"/>
</dbReference>
<feature type="modified residue" description="4-aspartylphosphate" evidence="5">
    <location>
        <position position="65"/>
    </location>
</feature>
<keyword evidence="3" id="KW-0238">DNA-binding</keyword>
<evidence type="ECO:0000256" key="3">
    <source>
        <dbReference type="ARBA" id="ARBA00023125"/>
    </source>
</evidence>
<dbReference type="SUPFAM" id="SSF52172">
    <property type="entry name" value="CheY-like"/>
    <property type="match status" value="1"/>
</dbReference>
<accession>A0A2N4SZM1</accession>
<dbReference type="EMBL" id="LOMZ01000001">
    <property type="protein sequence ID" value="PLC11386.1"/>
    <property type="molecule type" value="Genomic_DNA"/>
</dbReference>
<reference evidence="8 9" key="1">
    <citation type="submission" date="2015-12" db="EMBL/GenBank/DDBJ databases">
        <authorList>
            <person name="Shamseldin A."/>
            <person name="Moawad H."/>
            <person name="Abd El-Rahim W.M."/>
            <person name="Sadowsky M.J."/>
        </authorList>
    </citation>
    <scope>NUCLEOTIDE SEQUENCE [LARGE SCALE GENOMIC DNA]</scope>
    <source>
        <strain evidence="8 9">S43</strain>
    </source>
</reference>
<name>A0A2N4SZM1_9MICC</name>
<evidence type="ECO:0000256" key="4">
    <source>
        <dbReference type="ARBA" id="ARBA00023163"/>
    </source>
</evidence>
<dbReference type="Gene3D" id="3.40.50.2300">
    <property type="match status" value="1"/>
</dbReference>
<dbReference type="GO" id="GO:0000160">
    <property type="term" value="P:phosphorelay signal transduction system"/>
    <property type="evidence" value="ECO:0007669"/>
    <property type="project" value="InterPro"/>
</dbReference>
<keyword evidence="4" id="KW-0804">Transcription</keyword>
<dbReference type="Pfam" id="PF00072">
    <property type="entry name" value="Response_reg"/>
    <property type="match status" value="1"/>
</dbReference>
<dbReference type="InterPro" id="IPR000792">
    <property type="entry name" value="Tscrpt_reg_LuxR_C"/>
</dbReference>
<keyword evidence="1 5" id="KW-0597">Phosphoprotein</keyword>
<dbReference type="SUPFAM" id="SSF46894">
    <property type="entry name" value="C-terminal effector domain of the bipartite response regulators"/>
    <property type="match status" value="1"/>
</dbReference>
<protein>
    <submittedName>
        <fullName evidence="8">LuxR family transcriptional regulator</fullName>
    </submittedName>
</protein>
<evidence type="ECO:0000259" key="7">
    <source>
        <dbReference type="PROSITE" id="PS50110"/>
    </source>
</evidence>
<dbReference type="InterPro" id="IPR039420">
    <property type="entry name" value="WalR-like"/>
</dbReference>
<organism evidence="8 9">
    <name type="scientific">Kocuria flava</name>
    <dbReference type="NCBI Taxonomy" id="446860"/>
    <lineage>
        <taxon>Bacteria</taxon>
        <taxon>Bacillati</taxon>
        <taxon>Actinomycetota</taxon>
        <taxon>Actinomycetes</taxon>
        <taxon>Micrococcales</taxon>
        <taxon>Micrococcaceae</taxon>
        <taxon>Kocuria</taxon>
    </lineage>
</organism>
<feature type="domain" description="HTH luxR-type" evidence="6">
    <location>
        <begin position="163"/>
        <end position="228"/>
    </location>
</feature>
<dbReference type="Proteomes" id="UP000234632">
    <property type="component" value="Unassembled WGS sequence"/>
</dbReference>
<dbReference type="PRINTS" id="PR00038">
    <property type="entry name" value="HTHLUXR"/>
</dbReference>
<dbReference type="SMART" id="SM00421">
    <property type="entry name" value="HTH_LUXR"/>
    <property type="match status" value="1"/>
</dbReference>
<gene>
    <name evidence="8" type="ORF">AUQ48_02870</name>
</gene>
<dbReference type="GO" id="GO:0006355">
    <property type="term" value="P:regulation of DNA-templated transcription"/>
    <property type="evidence" value="ECO:0007669"/>
    <property type="project" value="InterPro"/>
</dbReference>
<comment type="caution">
    <text evidence="8">The sequence shown here is derived from an EMBL/GenBank/DDBJ whole genome shotgun (WGS) entry which is preliminary data.</text>
</comment>
<keyword evidence="2" id="KW-0805">Transcription regulation</keyword>
<dbReference type="AlphaFoldDB" id="A0A2N4SZM1"/>
<dbReference type="CDD" id="cd17535">
    <property type="entry name" value="REC_NarL-like"/>
    <property type="match status" value="1"/>
</dbReference>
<dbReference type="PANTHER" id="PTHR43214:SF24">
    <property type="entry name" value="TRANSCRIPTIONAL REGULATORY PROTEIN NARL-RELATED"/>
    <property type="match status" value="1"/>
</dbReference>
<dbReference type="PANTHER" id="PTHR43214">
    <property type="entry name" value="TWO-COMPONENT RESPONSE REGULATOR"/>
    <property type="match status" value="1"/>
</dbReference>
<dbReference type="PROSITE" id="PS50043">
    <property type="entry name" value="HTH_LUXR_2"/>
    <property type="match status" value="1"/>
</dbReference>
<dbReference type="PROSITE" id="PS50110">
    <property type="entry name" value="RESPONSE_REGULATORY"/>
    <property type="match status" value="1"/>
</dbReference>
<dbReference type="InterPro" id="IPR016032">
    <property type="entry name" value="Sig_transdc_resp-reg_C-effctor"/>
</dbReference>
<sequence length="237" mass="24249">MSAATTRPEGAPVRVLIADDHAAIRAGLRLILDSAPDLVVVGEAADGGVAVGNTAALRPDVVLMDVRMPGLDGLAATAAITRAGAAQVLVLTTFDVDEYVFGALRAGAAGFLLKTVEPAELLEAVRRVAAGDAVLAPEATRRLLDAFVALDRRAGEHPGGPAAVVSEAGLTGRETDVLGLLGQGLSNQQISARLRISLGTTKTHVSRVLAKLGCASRTQAAVLARERGVTGPRTLTD</sequence>
<dbReference type="CDD" id="cd06170">
    <property type="entry name" value="LuxR_C_like"/>
    <property type="match status" value="1"/>
</dbReference>
<dbReference type="InterPro" id="IPR011006">
    <property type="entry name" value="CheY-like_superfamily"/>
</dbReference>
<evidence type="ECO:0000256" key="1">
    <source>
        <dbReference type="ARBA" id="ARBA00022553"/>
    </source>
</evidence>
<dbReference type="GO" id="GO:0003677">
    <property type="term" value="F:DNA binding"/>
    <property type="evidence" value="ECO:0007669"/>
    <property type="project" value="UniProtKB-KW"/>
</dbReference>
<evidence type="ECO:0000313" key="9">
    <source>
        <dbReference type="Proteomes" id="UP000234632"/>
    </source>
</evidence>
<dbReference type="InterPro" id="IPR058245">
    <property type="entry name" value="NreC/VraR/RcsB-like_REC"/>
</dbReference>